<feature type="compositionally biased region" description="Polar residues" evidence="1">
    <location>
        <begin position="346"/>
        <end position="356"/>
    </location>
</feature>
<name>A0A182IUP7_ANOAO</name>
<dbReference type="VEuPathDB" id="VectorBase:AATE005830"/>
<feature type="compositionally biased region" description="Basic and acidic residues" evidence="1">
    <location>
        <begin position="390"/>
        <end position="399"/>
    </location>
</feature>
<protein>
    <submittedName>
        <fullName evidence="2">Uncharacterized protein</fullName>
    </submittedName>
</protein>
<sequence length="399" mass="43702">MTATATQKPIMTSARRTLLGSCQLFRVRPDSLASACRPDVLKSESAQTPHRLRLLPNAERANQAGARQPFGFGPCYGKGYRPEKVAHRHRPRVAFDHCLLHSCSGRPRSQPTRDTGLPSWFNQKAGLGGVVVDERELAARLRAGTAVGIVVLVAKVHGRSDDVLVGVDRLHEQAVAAVQAPVGRHRDRLGEGRSGRVQADDVRHLAPQVGTRDAGDVRAHAVPHQRHLLDAEALGQQALHELAQIAAHLGRVARGQIVLHQRERAPVNCADIAPDQPDVVRDRLLHPGAVDVVGPAVRQEDDRLRWIELLSDPRVVHAEGGRQETSVPSKDPGLLTLCQDNDHQSDAATATRSGIGQRQHDPAQIRGKSYDWPPEPNPYREPFSGNHLEATNDRNDAIW</sequence>
<proteinExistence type="predicted"/>
<evidence type="ECO:0000256" key="1">
    <source>
        <dbReference type="SAM" id="MobiDB-lite"/>
    </source>
</evidence>
<reference evidence="2" key="1">
    <citation type="submission" date="2022-08" db="UniProtKB">
        <authorList>
            <consortium name="EnsemblMetazoa"/>
        </authorList>
    </citation>
    <scope>IDENTIFICATION</scope>
    <source>
        <strain evidence="2">EBRO</strain>
    </source>
</reference>
<dbReference type="AlphaFoldDB" id="A0A182IUP7"/>
<evidence type="ECO:0000313" key="2">
    <source>
        <dbReference type="EnsemblMetazoa" id="AATE005830-PA.1"/>
    </source>
</evidence>
<feature type="region of interest" description="Disordered" evidence="1">
    <location>
        <begin position="346"/>
        <end position="399"/>
    </location>
</feature>
<organism evidence="2">
    <name type="scientific">Anopheles atroparvus</name>
    <name type="common">European mosquito</name>
    <dbReference type="NCBI Taxonomy" id="41427"/>
    <lineage>
        <taxon>Eukaryota</taxon>
        <taxon>Metazoa</taxon>
        <taxon>Ecdysozoa</taxon>
        <taxon>Arthropoda</taxon>
        <taxon>Hexapoda</taxon>
        <taxon>Insecta</taxon>
        <taxon>Pterygota</taxon>
        <taxon>Neoptera</taxon>
        <taxon>Endopterygota</taxon>
        <taxon>Diptera</taxon>
        <taxon>Nematocera</taxon>
        <taxon>Culicoidea</taxon>
        <taxon>Culicidae</taxon>
        <taxon>Anophelinae</taxon>
        <taxon>Anopheles</taxon>
    </lineage>
</organism>
<accession>A0A182IUP7</accession>
<dbReference type="EnsemblMetazoa" id="AATE005830-RA">
    <property type="protein sequence ID" value="AATE005830-PA.1"/>
    <property type="gene ID" value="AATE005830"/>
</dbReference>